<dbReference type="PANTHER" id="PTHR21666">
    <property type="entry name" value="PEPTIDASE-RELATED"/>
    <property type="match status" value="1"/>
</dbReference>
<feature type="coiled-coil region" evidence="2">
    <location>
        <begin position="68"/>
        <end position="95"/>
    </location>
</feature>
<dbReference type="GO" id="GO:0004222">
    <property type="term" value="F:metalloendopeptidase activity"/>
    <property type="evidence" value="ECO:0007669"/>
    <property type="project" value="TreeGrafter"/>
</dbReference>
<evidence type="ECO:0000259" key="4">
    <source>
        <dbReference type="Pfam" id="PF01551"/>
    </source>
</evidence>
<proteinExistence type="predicted"/>
<sequence>MDKYANKYITFTINDDNGIKQIKLRKKPFFYTLYTFIGLFSIFVAAFIFINLSLIQMDNDRLDIELELVEFKRINEELNNLVSQTQLELHEKNEEISEATDYFNKMENIIGIPTENELPLKQRVDIARLNTEERTTLLQLIPSGSPVEDRVINSYFGYRHHPVLNRKALHMGIDLKASVGTPVYATADGIVETSSFDRFNGNLIAIQHIYGFKSYYAHLNKTLVKSGSFVKKGDLIAYSGNTGISSGPHLHYEVRFLSRSLDPLTFVMWDMKNYTEIFEKETEISWDSLITAISHIKIQNPTPQPQLSLQAQK</sequence>
<feature type="domain" description="M23ase beta-sheet core" evidence="4">
    <location>
        <begin position="170"/>
        <end position="263"/>
    </location>
</feature>
<evidence type="ECO:0000313" key="5">
    <source>
        <dbReference type="EMBL" id="OQR42262.1"/>
    </source>
</evidence>
<dbReference type="EMBL" id="LNTC01000004">
    <property type="protein sequence ID" value="OQR42262.1"/>
    <property type="molecule type" value="Genomic_DNA"/>
</dbReference>
<keyword evidence="1" id="KW-0732">Signal</keyword>
<comment type="caution">
    <text evidence="5">The sequence shown here is derived from an EMBL/GenBank/DDBJ whole genome shotgun (WGS) entry which is preliminary data.</text>
</comment>
<dbReference type="InterPro" id="IPR050570">
    <property type="entry name" value="Cell_wall_metabolism_enzyme"/>
</dbReference>
<protein>
    <recommendedName>
        <fullName evidence="4">M23ase beta-sheet core domain-containing protein</fullName>
    </recommendedName>
</protein>
<dbReference type="InterPro" id="IPR011055">
    <property type="entry name" value="Dup_hybrid_motif"/>
</dbReference>
<feature type="transmembrane region" description="Helical" evidence="3">
    <location>
        <begin position="29"/>
        <end position="50"/>
    </location>
</feature>
<keyword evidence="3" id="KW-1133">Transmembrane helix</keyword>
<accession>A0A1V9VE07</accession>
<organism evidence="5 6">
    <name type="scientific">Aliarcobacter cryaerophilus</name>
    <dbReference type="NCBI Taxonomy" id="28198"/>
    <lineage>
        <taxon>Bacteria</taxon>
        <taxon>Pseudomonadati</taxon>
        <taxon>Campylobacterota</taxon>
        <taxon>Epsilonproteobacteria</taxon>
        <taxon>Campylobacterales</taxon>
        <taxon>Arcobacteraceae</taxon>
        <taxon>Aliarcobacter</taxon>
    </lineage>
</organism>
<evidence type="ECO:0000256" key="1">
    <source>
        <dbReference type="ARBA" id="ARBA00022729"/>
    </source>
</evidence>
<dbReference type="CDD" id="cd12797">
    <property type="entry name" value="M23_peptidase"/>
    <property type="match status" value="1"/>
</dbReference>
<dbReference type="FunFam" id="2.70.70.10:FF:000006">
    <property type="entry name" value="M23 family peptidase"/>
    <property type="match status" value="1"/>
</dbReference>
<keyword evidence="3" id="KW-0472">Membrane</keyword>
<dbReference type="PANTHER" id="PTHR21666:SF289">
    <property type="entry name" value="L-ALA--D-GLU ENDOPEPTIDASE"/>
    <property type="match status" value="1"/>
</dbReference>
<dbReference type="InterPro" id="IPR016047">
    <property type="entry name" value="M23ase_b-sheet_dom"/>
</dbReference>
<reference evidence="5 6" key="1">
    <citation type="submission" date="2017-04" db="EMBL/GenBank/DDBJ databases">
        <title>Accumulation and expression of multiple antibiotic resistance genes in Arcobacter cryaerophilus that thrives in sewage.</title>
        <authorList>
            <person name="Millar J.A."/>
            <person name="Raghavan R."/>
        </authorList>
    </citation>
    <scope>NUCLEOTIDE SEQUENCE [LARGE SCALE GENOMIC DNA]</scope>
    <source>
        <strain evidence="5 6">AZT-1</strain>
    </source>
</reference>
<evidence type="ECO:0000256" key="3">
    <source>
        <dbReference type="SAM" id="Phobius"/>
    </source>
</evidence>
<dbReference type="Gene3D" id="2.70.70.10">
    <property type="entry name" value="Glucose Permease (Domain IIA)"/>
    <property type="match status" value="1"/>
</dbReference>
<dbReference type="Pfam" id="PF01551">
    <property type="entry name" value="Peptidase_M23"/>
    <property type="match status" value="1"/>
</dbReference>
<dbReference type="SUPFAM" id="SSF51261">
    <property type="entry name" value="Duplicated hybrid motif"/>
    <property type="match status" value="1"/>
</dbReference>
<keyword evidence="3" id="KW-0812">Transmembrane</keyword>
<dbReference type="Proteomes" id="UP000192599">
    <property type="component" value="Unassembled WGS sequence"/>
</dbReference>
<gene>
    <name evidence="5" type="ORF">AS859_00895</name>
</gene>
<name>A0A1V9VE07_9BACT</name>
<evidence type="ECO:0000256" key="2">
    <source>
        <dbReference type="SAM" id="Coils"/>
    </source>
</evidence>
<dbReference type="AlphaFoldDB" id="A0A1V9VE07"/>
<dbReference type="RefSeq" id="WP_081560261.1">
    <property type="nucleotide sequence ID" value="NZ_CP026656.1"/>
</dbReference>
<evidence type="ECO:0000313" key="6">
    <source>
        <dbReference type="Proteomes" id="UP000192599"/>
    </source>
</evidence>
<keyword evidence="2" id="KW-0175">Coiled coil</keyword>